<evidence type="ECO:0000313" key="1">
    <source>
        <dbReference type="EMBL" id="GBM03414.1"/>
    </source>
</evidence>
<dbReference type="Proteomes" id="UP000499080">
    <property type="component" value="Unassembled WGS sequence"/>
</dbReference>
<evidence type="ECO:0000313" key="2">
    <source>
        <dbReference type="Proteomes" id="UP000499080"/>
    </source>
</evidence>
<accession>A0A4Y2CHI7</accession>
<proteinExistence type="predicted"/>
<protein>
    <submittedName>
        <fullName evidence="1">Uncharacterized protein</fullName>
    </submittedName>
</protein>
<comment type="caution">
    <text evidence="1">The sequence shown here is derived from an EMBL/GenBank/DDBJ whole genome shotgun (WGS) entry which is preliminary data.</text>
</comment>
<reference evidence="1 2" key="1">
    <citation type="journal article" date="2019" name="Sci. Rep.">
        <title>Orb-weaving spider Araneus ventricosus genome elucidates the spidroin gene catalogue.</title>
        <authorList>
            <person name="Kono N."/>
            <person name="Nakamura H."/>
            <person name="Ohtoshi R."/>
            <person name="Moran D.A.P."/>
            <person name="Shinohara A."/>
            <person name="Yoshida Y."/>
            <person name="Fujiwara M."/>
            <person name="Mori M."/>
            <person name="Tomita M."/>
            <person name="Arakawa K."/>
        </authorList>
    </citation>
    <scope>NUCLEOTIDE SEQUENCE [LARGE SCALE GENOMIC DNA]</scope>
</reference>
<name>A0A4Y2CHI7_ARAVE</name>
<dbReference type="AlphaFoldDB" id="A0A4Y2CHI7"/>
<gene>
    <name evidence="1" type="ORF">AVEN_265457_1</name>
</gene>
<keyword evidence="2" id="KW-1185">Reference proteome</keyword>
<organism evidence="1 2">
    <name type="scientific">Araneus ventricosus</name>
    <name type="common">Orbweaver spider</name>
    <name type="synonym">Epeira ventricosa</name>
    <dbReference type="NCBI Taxonomy" id="182803"/>
    <lineage>
        <taxon>Eukaryota</taxon>
        <taxon>Metazoa</taxon>
        <taxon>Ecdysozoa</taxon>
        <taxon>Arthropoda</taxon>
        <taxon>Chelicerata</taxon>
        <taxon>Arachnida</taxon>
        <taxon>Araneae</taxon>
        <taxon>Araneomorphae</taxon>
        <taxon>Entelegynae</taxon>
        <taxon>Araneoidea</taxon>
        <taxon>Araneidae</taxon>
        <taxon>Araneus</taxon>
    </lineage>
</organism>
<dbReference type="EMBL" id="BGPR01000191">
    <property type="protein sequence ID" value="GBM03414.1"/>
    <property type="molecule type" value="Genomic_DNA"/>
</dbReference>
<sequence>MTRLALRVRASKEILERIFNLLNCNVLWGLIRKDNISRSWGAFRKPGYTPFTSYPKRFFSKKTPVPAEGVLNVTHYIYIAHLAFHQRDRFPKNHPNMGIMDIACPQSDKKISSASSMNCNVPR</sequence>